<accession>A0A540LSA2</accession>
<evidence type="ECO:0000256" key="1">
    <source>
        <dbReference type="SAM" id="MobiDB-lite"/>
    </source>
</evidence>
<evidence type="ECO:0000313" key="3">
    <source>
        <dbReference type="Proteomes" id="UP000315295"/>
    </source>
</evidence>
<dbReference type="Proteomes" id="UP000315295">
    <property type="component" value="Unassembled WGS sequence"/>
</dbReference>
<evidence type="ECO:0000313" key="2">
    <source>
        <dbReference type="EMBL" id="TQD89199.1"/>
    </source>
</evidence>
<feature type="region of interest" description="Disordered" evidence="1">
    <location>
        <begin position="51"/>
        <end position="96"/>
    </location>
</feature>
<organism evidence="2 3">
    <name type="scientific">Malus baccata</name>
    <name type="common">Siberian crab apple</name>
    <name type="synonym">Pyrus baccata</name>
    <dbReference type="NCBI Taxonomy" id="106549"/>
    <lineage>
        <taxon>Eukaryota</taxon>
        <taxon>Viridiplantae</taxon>
        <taxon>Streptophyta</taxon>
        <taxon>Embryophyta</taxon>
        <taxon>Tracheophyta</taxon>
        <taxon>Spermatophyta</taxon>
        <taxon>Magnoliopsida</taxon>
        <taxon>eudicotyledons</taxon>
        <taxon>Gunneridae</taxon>
        <taxon>Pentapetalae</taxon>
        <taxon>rosids</taxon>
        <taxon>fabids</taxon>
        <taxon>Rosales</taxon>
        <taxon>Rosaceae</taxon>
        <taxon>Amygdaloideae</taxon>
        <taxon>Maleae</taxon>
        <taxon>Malus</taxon>
    </lineage>
</organism>
<dbReference type="EMBL" id="VIEB01000487">
    <property type="protein sequence ID" value="TQD89199.1"/>
    <property type="molecule type" value="Genomic_DNA"/>
</dbReference>
<gene>
    <name evidence="2" type="ORF">C1H46_025244</name>
</gene>
<dbReference type="STRING" id="106549.A0A540LSA2"/>
<reference evidence="2 3" key="1">
    <citation type="journal article" date="2019" name="G3 (Bethesda)">
        <title>Sequencing of a Wild Apple (Malus baccata) Genome Unravels the Differences Between Cultivated and Wild Apple Species Regarding Disease Resistance and Cold Tolerance.</title>
        <authorList>
            <person name="Chen X."/>
        </authorList>
    </citation>
    <scope>NUCLEOTIDE SEQUENCE [LARGE SCALE GENOMIC DNA]</scope>
    <source>
        <strain evidence="3">cv. Shandingzi</strain>
        <tissue evidence="2">Leaves</tissue>
    </source>
</reference>
<name>A0A540LSA2_MALBA</name>
<proteinExistence type="predicted"/>
<sequence>MGKSLMNKLATYFRNGDYQELVTELMHPCKTCSIPIPELLFNFPLLGGFQQQQPMSGPGARHMAPKAGGRPPKPVASPHAEERQQANQQKPRVPELEQHLVNQLSTEEINSLNSKFKEATEADKKLVFSLLV</sequence>
<keyword evidence="3" id="KW-1185">Reference proteome</keyword>
<comment type="caution">
    <text evidence="2">The sequence shown here is derived from an EMBL/GenBank/DDBJ whole genome shotgun (WGS) entry which is preliminary data.</text>
</comment>
<dbReference type="AlphaFoldDB" id="A0A540LSA2"/>
<protein>
    <submittedName>
        <fullName evidence="2">Uncharacterized protein</fullName>
    </submittedName>
</protein>